<dbReference type="RefSeq" id="WP_345637514.1">
    <property type="nucleotide sequence ID" value="NZ_BAABJQ010000034.1"/>
</dbReference>
<dbReference type="Gene3D" id="1.10.1660.10">
    <property type="match status" value="1"/>
</dbReference>
<dbReference type="InterPro" id="IPR011256">
    <property type="entry name" value="Reg_factor_effector_dom_sf"/>
</dbReference>
<keyword evidence="1" id="KW-0238">DNA-binding</keyword>
<feature type="domain" description="HTH merR-type" evidence="2">
    <location>
        <begin position="1"/>
        <end position="71"/>
    </location>
</feature>
<keyword evidence="4" id="KW-1185">Reference proteome</keyword>
<dbReference type="PROSITE" id="PS50937">
    <property type="entry name" value="HTH_MERR_2"/>
    <property type="match status" value="1"/>
</dbReference>
<sequence length="278" mass="30273">MFSIGDFARLGRVSVRMLRHYDAIGLLVPVVVDPVNGYRRYDADQLRRLNRVIALKDLGFTLQQVQAILDDRVDVAELRGMLRLRRAQLEAQLEADAARLVGVEARLRMIEREGRMNTEDVVLKQVPPVRVAELSATAAGYGPEHIGPVITPMYPELHQRLAAAGVAPTGPAIAYYEPAPGGTGDGEPVTVHAGIPVTSGPGTGTGFTVVDLPAIPAAATIVHHGPMDDVMASIQTLARWIEDNGYRPVGYHREVYLEYSPDQADQGVTELQIEIVKD</sequence>
<dbReference type="Proteomes" id="UP001501570">
    <property type="component" value="Unassembled WGS sequence"/>
</dbReference>
<organism evidence="3 4">
    <name type="scientific">Rugosimonospora acidiphila</name>
    <dbReference type="NCBI Taxonomy" id="556531"/>
    <lineage>
        <taxon>Bacteria</taxon>
        <taxon>Bacillati</taxon>
        <taxon>Actinomycetota</taxon>
        <taxon>Actinomycetes</taxon>
        <taxon>Micromonosporales</taxon>
        <taxon>Micromonosporaceae</taxon>
        <taxon>Rugosimonospora</taxon>
    </lineage>
</organism>
<dbReference type="Pfam" id="PF13411">
    <property type="entry name" value="MerR_1"/>
    <property type="match status" value="1"/>
</dbReference>
<dbReference type="SMART" id="SM00871">
    <property type="entry name" value="AraC_E_bind"/>
    <property type="match status" value="1"/>
</dbReference>
<name>A0ABP9SPZ7_9ACTN</name>
<dbReference type="Gene3D" id="3.20.80.10">
    <property type="entry name" value="Regulatory factor, effector binding domain"/>
    <property type="match status" value="1"/>
</dbReference>
<dbReference type="SUPFAM" id="SSF55136">
    <property type="entry name" value="Probable bacterial effector-binding domain"/>
    <property type="match status" value="1"/>
</dbReference>
<dbReference type="InterPro" id="IPR047057">
    <property type="entry name" value="MerR_fam"/>
</dbReference>
<reference evidence="4" key="1">
    <citation type="journal article" date="2019" name="Int. J. Syst. Evol. Microbiol.">
        <title>The Global Catalogue of Microorganisms (GCM) 10K type strain sequencing project: providing services to taxonomists for standard genome sequencing and annotation.</title>
        <authorList>
            <consortium name="The Broad Institute Genomics Platform"/>
            <consortium name="The Broad Institute Genome Sequencing Center for Infectious Disease"/>
            <person name="Wu L."/>
            <person name="Ma J."/>
        </authorList>
    </citation>
    <scope>NUCLEOTIDE SEQUENCE [LARGE SCALE GENOMIC DNA]</scope>
    <source>
        <strain evidence="4">JCM 18304</strain>
    </source>
</reference>
<dbReference type="Pfam" id="PF06445">
    <property type="entry name" value="GyrI-like"/>
    <property type="match status" value="1"/>
</dbReference>
<dbReference type="InterPro" id="IPR009061">
    <property type="entry name" value="DNA-bd_dom_put_sf"/>
</dbReference>
<dbReference type="InterPro" id="IPR000551">
    <property type="entry name" value="MerR-type_HTH_dom"/>
</dbReference>
<dbReference type="PANTHER" id="PTHR30204">
    <property type="entry name" value="REDOX-CYCLING DRUG-SENSING TRANSCRIPTIONAL ACTIVATOR SOXR"/>
    <property type="match status" value="1"/>
</dbReference>
<comment type="caution">
    <text evidence="3">The sequence shown here is derived from an EMBL/GenBank/DDBJ whole genome shotgun (WGS) entry which is preliminary data.</text>
</comment>
<protein>
    <submittedName>
        <fullName evidence="3">MerR family transcriptional regulator</fullName>
    </submittedName>
</protein>
<evidence type="ECO:0000313" key="4">
    <source>
        <dbReference type="Proteomes" id="UP001501570"/>
    </source>
</evidence>
<dbReference type="PANTHER" id="PTHR30204:SF97">
    <property type="entry name" value="MERR FAMILY REGULATORY PROTEIN"/>
    <property type="match status" value="1"/>
</dbReference>
<evidence type="ECO:0000256" key="1">
    <source>
        <dbReference type="ARBA" id="ARBA00023125"/>
    </source>
</evidence>
<accession>A0ABP9SPZ7</accession>
<dbReference type="EMBL" id="BAABJQ010000034">
    <property type="protein sequence ID" value="GAA5198617.1"/>
    <property type="molecule type" value="Genomic_DNA"/>
</dbReference>
<dbReference type="SMART" id="SM00422">
    <property type="entry name" value="HTH_MERR"/>
    <property type="match status" value="1"/>
</dbReference>
<dbReference type="SUPFAM" id="SSF46955">
    <property type="entry name" value="Putative DNA-binding domain"/>
    <property type="match status" value="1"/>
</dbReference>
<evidence type="ECO:0000313" key="3">
    <source>
        <dbReference type="EMBL" id="GAA5198617.1"/>
    </source>
</evidence>
<dbReference type="InterPro" id="IPR029442">
    <property type="entry name" value="GyrI-like"/>
</dbReference>
<gene>
    <name evidence="3" type="ORF">GCM10023322_72380</name>
</gene>
<evidence type="ECO:0000259" key="2">
    <source>
        <dbReference type="PROSITE" id="PS50937"/>
    </source>
</evidence>
<dbReference type="InterPro" id="IPR010499">
    <property type="entry name" value="AraC_E-bd"/>
</dbReference>
<proteinExistence type="predicted"/>
<dbReference type="CDD" id="cd01107">
    <property type="entry name" value="HTH_BmrR"/>
    <property type="match status" value="1"/>
</dbReference>